<proteinExistence type="predicted"/>
<accession>A0AAD7EPG1</accession>
<sequence length="186" mass="20491">SNWSLIEKGRYTPMARVITRVLDKAGCVQGKVASIILYITGQAGLKVKGRMSCHTVQRAPIKGGVAAWIQLAHEMADAEGRNFFMHQSSLTQIECLGVTLSSDATSGSSHKMRILSLTSTVLHSSETQLKNLEKQICNIADVYRPSPLGQRSALNFEVHNFLRVVRSLSVLRTARCLMAPAHHLHE</sequence>
<name>A0AAD7EPG1_9AGAR</name>
<reference evidence="1" key="1">
    <citation type="submission" date="2023-03" db="EMBL/GenBank/DDBJ databases">
        <title>Massive genome expansion in bonnet fungi (Mycena s.s.) driven by repeated elements and novel gene families across ecological guilds.</title>
        <authorList>
            <consortium name="Lawrence Berkeley National Laboratory"/>
            <person name="Harder C.B."/>
            <person name="Miyauchi S."/>
            <person name="Viragh M."/>
            <person name="Kuo A."/>
            <person name="Thoen E."/>
            <person name="Andreopoulos B."/>
            <person name="Lu D."/>
            <person name="Skrede I."/>
            <person name="Drula E."/>
            <person name="Henrissat B."/>
            <person name="Morin E."/>
            <person name="Kohler A."/>
            <person name="Barry K."/>
            <person name="LaButti K."/>
            <person name="Morin E."/>
            <person name="Salamov A."/>
            <person name="Lipzen A."/>
            <person name="Mereny Z."/>
            <person name="Hegedus B."/>
            <person name="Baldrian P."/>
            <person name="Stursova M."/>
            <person name="Weitz H."/>
            <person name="Taylor A."/>
            <person name="Grigoriev I.V."/>
            <person name="Nagy L.G."/>
            <person name="Martin F."/>
            <person name="Kauserud H."/>
        </authorList>
    </citation>
    <scope>NUCLEOTIDE SEQUENCE</scope>
    <source>
        <strain evidence="1">CBHHK002</strain>
    </source>
</reference>
<comment type="caution">
    <text evidence="1">The sequence shown here is derived from an EMBL/GenBank/DDBJ whole genome shotgun (WGS) entry which is preliminary data.</text>
</comment>
<evidence type="ECO:0000313" key="1">
    <source>
        <dbReference type="EMBL" id="KAJ7343173.1"/>
    </source>
</evidence>
<keyword evidence="2" id="KW-1185">Reference proteome</keyword>
<dbReference type="EMBL" id="JARIHO010000023">
    <property type="protein sequence ID" value="KAJ7343173.1"/>
    <property type="molecule type" value="Genomic_DNA"/>
</dbReference>
<organism evidence="1 2">
    <name type="scientific">Mycena albidolilacea</name>
    <dbReference type="NCBI Taxonomy" id="1033008"/>
    <lineage>
        <taxon>Eukaryota</taxon>
        <taxon>Fungi</taxon>
        <taxon>Dikarya</taxon>
        <taxon>Basidiomycota</taxon>
        <taxon>Agaricomycotina</taxon>
        <taxon>Agaricomycetes</taxon>
        <taxon>Agaricomycetidae</taxon>
        <taxon>Agaricales</taxon>
        <taxon>Marasmiineae</taxon>
        <taxon>Mycenaceae</taxon>
        <taxon>Mycena</taxon>
    </lineage>
</organism>
<gene>
    <name evidence="1" type="ORF">DFH08DRAFT_702167</name>
</gene>
<dbReference type="Proteomes" id="UP001218218">
    <property type="component" value="Unassembled WGS sequence"/>
</dbReference>
<protein>
    <submittedName>
        <fullName evidence="1">Uncharacterized protein</fullName>
    </submittedName>
</protein>
<dbReference type="AlphaFoldDB" id="A0AAD7EPG1"/>
<evidence type="ECO:0000313" key="2">
    <source>
        <dbReference type="Proteomes" id="UP001218218"/>
    </source>
</evidence>
<feature type="non-terminal residue" evidence="1">
    <location>
        <position position="1"/>
    </location>
</feature>